<dbReference type="InterPro" id="IPR036188">
    <property type="entry name" value="FAD/NAD-bd_sf"/>
</dbReference>
<reference evidence="2" key="1">
    <citation type="submission" date="2021-01" db="EMBL/GenBank/DDBJ databases">
        <title>Genome sequence of Phenylobacterium sp. 20VBR1 isolated from a valley glaceir, Ny-Alesund, Svalbard.</title>
        <authorList>
            <person name="Thomas F.A."/>
            <person name="Krishnan K.P."/>
            <person name="Sinha R.K."/>
        </authorList>
    </citation>
    <scope>NUCLEOTIDE SEQUENCE</scope>
    <source>
        <strain evidence="2">20VBR1</strain>
    </source>
</reference>
<gene>
    <name evidence="2" type="ORF">JKL49_19555</name>
</gene>
<organism evidence="2">
    <name type="scientific">Phenylobacterium glaciei</name>
    <dbReference type="NCBI Taxonomy" id="2803784"/>
    <lineage>
        <taxon>Bacteria</taxon>
        <taxon>Pseudomonadati</taxon>
        <taxon>Pseudomonadota</taxon>
        <taxon>Alphaproteobacteria</taxon>
        <taxon>Caulobacterales</taxon>
        <taxon>Caulobacteraceae</taxon>
        <taxon>Phenylobacterium</taxon>
    </lineage>
</organism>
<dbReference type="Gene3D" id="3.50.50.60">
    <property type="entry name" value="FAD/NAD(P)-binding domain"/>
    <property type="match status" value="1"/>
</dbReference>
<name>A0A974P1M4_9CAUL</name>
<evidence type="ECO:0000313" key="2">
    <source>
        <dbReference type="EMBL" id="QQZ49272.1"/>
    </source>
</evidence>
<feature type="region of interest" description="Disordered" evidence="1">
    <location>
        <begin position="22"/>
        <end position="47"/>
    </location>
</feature>
<sequence length="47" mass="5038">MHGKDGLTLTAKWKDGLATLHGMHTRGFPTASSFPMRSPASPPTSRT</sequence>
<dbReference type="EMBL" id="CP068570">
    <property type="protein sequence ID" value="QQZ49272.1"/>
    <property type="molecule type" value="Genomic_DNA"/>
</dbReference>
<protein>
    <submittedName>
        <fullName evidence="2">Uncharacterized protein</fullName>
    </submittedName>
</protein>
<dbReference type="AlphaFoldDB" id="A0A974P1M4"/>
<accession>A0A974P1M4</accession>
<evidence type="ECO:0000256" key="1">
    <source>
        <dbReference type="SAM" id="MobiDB-lite"/>
    </source>
</evidence>
<proteinExistence type="predicted"/>